<reference evidence="3 4" key="1">
    <citation type="submission" date="2019-07" db="EMBL/GenBank/DDBJ databases">
        <title>Ln-dependent methylotrophs.</title>
        <authorList>
            <person name="Tani A."/>
        </authorList>
    </citation>
    <scope>NUCLEOTIDE SEQUENCE [LARGE SCALE GENOMIC DNA]</scope>
    <source>
        <strain evidence="3 4">SM12</strain>
    </source>
</reference>
<feature type="compositionally biased region" description="Basic and acidic residues" evidence="1">
    <location>
        <begin position="65"/>
        <end position="79"/>
    </location>
</feature>
<proteinExistence type="predicted"/>
<keyword evidence="2" id="KW-1133">Transmembrane helix</keyword>
<comment type="caution">
    <text evidence="3">The sequence shown here is derived from an EMBL/GenBank/DDBJ whole genome shotgun (WGS) entry which is preliminary data.</text>
</comment>
<sequence>MYGPRVIVSMSTVLVVFAVATYALNGSAFATVWQTLLCALILQVGYFIGVLVLVHRERTERLKRQEQAARAAGRTDERGSATVKGEIASRSPTRLKIGDR</sequence>
<gene>
    <name evidence="3" type="ORF">FNA46_11780</name>
</gene>
<evidence type="ECO:0000256" key="2">
    <source>
        <dbReference type="SAM" id="Phobius"/>
    </source>
</evidence>
<feature type="transmembrane region" description="Helical" evidence="2">
    <location>
        <begin position="31"/>
        <end position="54"/>
    </location>
</feature>
<keyword evidence="2" id="KW-0812">Transmembrane</keyword>
<organism evidence="3 4">
    <name type="scientific">Rhizobium straminoryzae</name>
    <dbReference type="NCBI Taxonomy" id="1387186"/>
    <lineage>
        <taxon>Bacteria</taxon>
        <taxon>Pseudomonadati</taxon>
        <taxon>Pseudomonadota</taxon>
        <taxon>Alphaproteobacteria</taxon>
        <taxon>Hyphomicrobiales</taxon>
        <taxon>Rhizobiaceae</taxon>
        <taxon>Rhizobium/Agrobacterium group</taxon>
        <taxon>Rhizobium</taxon>
    </lineage>
</organism>
<evidence type="ECO:0000313" key="4">
    <source>
        <dbReference type="Proteomes" id="UP000316801"/>
    </source>
</evidence>
<evidence type="ECO:0000313" key="3">
    <source>
        <dbReference type="EMBL" id="TRL38831.1"/>
    </source>
</evidence>
<dbReference type="InterPro" id="IPR024239">
    <property type="entry name" value="SyrA"/>
</dbReference>
<feature type="region of interest" description="Disordered" evidence="1">
    <location>
        <begin position="65"/>
        <end position="100"/>
    </location>
</feature>
<accession>A0A549TAD3</accession>
<dbReference type="RefSeq" id="WP_143125390.1">
    <property type="nucleotide sequence ID" value="NZ_VJMG01000028.1"/>
</dbReference>
<dbReference type="Proteomes" id="UP000316801">
    <property type="component" value="Unassembled WGS sequence"/>
</dbReference>
<dbReference type="AlphaFoldDB" id="A0A549TAD3"/>
<keyword evidence="4" id="KW-1185">Reference proteome</keyword>
<feature type="transmembrane region" description="Helical" evidence="2">
    <location>
        <begin position="7"/>
        <end position="25"/>
    </location>
</feature>
<dbReference type="Pfam" id="PF11089">
    <property type="entry name" value="SyrA"/>
    <property type="match status" value="1"/>
</dbReference>
<evidence type="ECO:0000256" key="1">
    <source>
        <dbReference type="SAM" id="MobiDB-lite"/>
    </source>
</evidence>
<keyword evidence="2" id="KW-0472">Membrane</keyword>
<protein>
    <submittedName>
        <fullName evidence="3">Exopolysaccharide production repressor exox</fullName>
    </submittedName>
</protein>
<dbReference type="EMBL" id="VJMG01000028">
    <property type="protein sequence ID" value="TRL38831.1"/>
    <property type="molecule type" value="Genomic_DNA"/>
</dbReference>
<name>A0A549TAD3_9HYPH</name>